<feature type="compositionally biased region" description="Acidic residues" evidence="1">
    <location>
        <begin position="86"/>
        <end position="98"/>
    </location>
</feature>
<proteinExistence type="predicted"/>
<name>A0A2K3K4J6_TRIPR</name>
<comment type="caution">
    <text evidence="2">The sequence shown here is derived from an EMBL/GenBank/DDBJ whole genome shotgun (WGS) entry which is preliminary data.</text>
</comment>
<organism evidence="2 3">
    <name type="scientific">Trifolium pratense</name>
    <name type="common">Red clover</name>
    <dbReference type="NCBI Taxonomy" id="57577"/>
    <lineage>
        <taxon>Eukaryota</taxon>
        <taxon>Viridiplantae</taxon>
        <taxon>Streptophyta</taxon>
        <taxon>Embryophyta</taxon>
        <taxon>Tracheophyta</taxon>
        <taxon>Spermatophyta</taxon>
        <taxon>Magnoliopsida</taxon>
        <taxon>eudicotyledons</taxon>
        <taxon>Gunneridae</taxon>
        <taxon>Pentapetalae</taxon>
        <taxon>rosids</taxon>
        <taxon>fabids</taxon>
        <taxon>Fabales</taxon>
        <taxon>Fabaceae</taxon>
        <taxon>Papilionoideae</taxon>
        <taxon>50 kb inversion clade</taxon>
        <taxon>NPAAA clade</taxon>
        <taxon>Hologalegina</taxon>
        <taxon>IRL clade</taxon>
        <taxon>Trifolieae</taxon>
        <taxon>Trifolium</taxon>
    </lineage>
</organism>
<feature type="region of interest" description="Disordered" evidence="1">
    <location>
        <begin position="76"/>
        <end position="98"/>
    </location>
</feature>
<sequence>MPLVCLCLSERRYVMYLSLHCLVHANQGKYDLNSSANVNSAVDASTKVNSYCIDEYIKETVLETNVVPDVYTFVVPDTGVGKNDQDNPDQVDTTEQER</sequence>
<evidence type="ECO:0000256" key="1">
    <source>
        <dbReference type="SAM" id="MobiDB-lite"/>
    </source>
</evidence>
<reference evidence="2 3" key="1">
    <citation type="journal article" date="2014" name="Am. J. Bot.">
        <title>Genome assembly and annotation for red clover (Trifolium pratense; Fabaceae).</title>
        <authorList>
            <person name="Istvanek J."/>
            <person name="Jaros M."/>
            <person name="Krenek A."/>
            <person name="Repkova J."/>
        </authorList>
    </citation>
    <scope>NUCLEOTIDE SEQUENCE [LARGE SCALE GENOMIC DNA]</scope>
    <source>
        <strain evidence="3">cv. Tatra</strain>
        <tissue evidence="2">Young leaves</tissue>
    </source>
</reference>
<dbReference type="EMBL" id="ASHM01140723">
    <property type="protein sequence ID" value="PNX61209.1"/>
    <property type="molecule type" value="Genomic_DNA"/>
</dbReference>
<evidence type="ECO:0000313" key="3">
    <source>
        <dbReference type="Proteomes" id="UP000236291"/>
    </source>
</evidence>
<evidence type="ECO:0000313" key="2">
    <source>
        <dbReference type="EMBL" id="PNX61209.1"/>
    </source>
</evidence>
<accession>A0A2K3K4J6</accession>
<protein>
    <submittedName>
        <fullName evidence="2">Uncharacterized protein</fullName>
    </submittedName>
</protein>
<gene>
    <name evidence="2" type="ORF">L195_g060556</name>
</gene>
<feature type="non-terminal residue" evidence="2">
    <location>
        <position position="98"/>
    </location>
</feature>
<dbReference type="Proteomes" id="UP000236291">
    <property type="component" value="Unassembled WGS sequence"/>
</dbReference>
<reference evidence="2 3" key="2">
    <citation type="journal article" date="2017" name="Front. Plant Sci.">
        <title>Gene Classification and Mining of Molecular Markers Useful in Red Clover (Trifolium pratense) Breeding.</title>
        <authorList>
            <person name="Istvanek J."/>
            <person name="Dluhosova J."/>
            <person name="Dluhos P."/>
            <person name="Patkova L."/>
            <person name="Nedelnik J."/>
            <person name="Repkova J."/>
        </authorList>
    </citation>
    <scope>NUCLEOTIDE SEQUENCE [LARGE SCALE GENOMIC DNA]</scope>
    <source>
        <strain evidence="3">cv. Tatra</strain>
        <tissue evidence="2">Young leaves</tissue>
    </source>
</reference>
<dbReference type="ExpressionAtlas" id="A0A2K3K4J6">
    <property type="expression patterns" value="baseline"/>
</dbReference>
<dbReference type="AlphaFoldDB" id="A0A2K3K4J6"/>